<feature type="signal peptide" evidence="2">
    <location>
        <begin position="1"/>
        <end position="20"/>
    </location>
</feature>
<evidence type="ECO:0000256" key="1">
    <source>
        <dbReference type="SAM" id="MobiDB-lite"/>
    </source>
</evidence>
<dbReference type="EMBL" id="VSWC01000153">
    <property type="protein sequence ID" value="KAA1075714.1"/>
    <property type="molecule type" value="Genomic_DNA"/>
</dbReference>
<evidence type="ECO:0000313" key="3">
    <source>
        <dbReference type="EMBL" id="KAA1075714.1"/>
    </source>
</evidence>
<keyword evidence="4" id="KW-1185">Reference proteome</keyword>
<reference evidence="3 4" key="1">
    <citation type="submission" date="2019-05" db="EMBL/GenBank/DDBJ databases">
        <title>Emergence of the Ug99 lineage of the wheat stem rust pathogen through somatic hybridization.</title>
        <authorList>
            <person name="Li F."/>
            <person name="Upadhyaya N.M."/>
            <person name="Sperschneider J."/>
            <person name="Matny O."/>
            <person name="Nguyen-Phuc H."/>
            <person name="Mago R."/>
            <person name="Raley C."/>
            <person name="Miller M.E."/>
            <person name="Silverstein K.A.T."/>
            <person name="Henningsen E."/>
            <person name="Hirsch C.D."/>
            <person name="Visser B."/>
            <person name="Pretorius Z.A."/>
            <person name="Steffenson B.J."/>
            <person name="Schwessinger B."/>
            <person name="Dodds P.N."/>
            <person name="Figueroa M."/>
        </authorList>
    </citation>
    <scope>NUCLEOTIDE SEQUENCE [LARGE SCALE GENOMIC DNA]</scope>
    <source>
        <strain evidence="3">21-0</strain>
    </source>
</reference>
<proteinExistence type="predicted"/>
<feature type="region of interest" description="Disordered" evidence="1">
    <location>
        <begin position="96"/>
        <end position="147"/>
    </location>
</feature>
<feature type="chain" id="PRO_5023082938" description="Secreted protein" evidence="2">
    <location>
        <begin position="21"/>
        <end position="147"/>
    </location>
</feature>
<accession>A0A5B0MI27</accession>
<feature type="compositionally biased region" description="Polar residues" evidence="1">
    <location>
        <begin position="113"/>
        <end position="141"/>
    </location>
</feature>
<evidence type="ECO:0000256" key="2">
    <source>
        <dbReference type="SAM" id="SignalP"/>
    </source>
</evidence>
<evidence type="ECO:0000313" key="4">
    <source>
        <dbReference type="Proteomes" id="UP000324748"/>
    </source>
</evidence>
<comment type="caution">
    <text evidence="3">The sequence shown here is derived from an EMBL/GenBank/DDBJ whole genome shotgun (WGS) entry which is preliminary data.</text>
</comment>
<dbReference type="Proteomes" id="UP000324748">
    <property type="component" value="Unassembled WGS sequence"/>
</dbReference>
<evidence type="ECO:0008006" key="5">
    <source>
        <dbReference type="Google" id="ProtNLM"/>
    </source>
</evidence>
<dbReference type="AlphaFoldDB" id="A0A5B0MI27"/>
<sequence length="147" mass="16503">MEVYLFVFIVVTVLLQACTSYDTSDPNSSSKEENWKTSRRSGRPSQIQIWGEFSQIFSVCPGEARLPNLREGFHDPLPAFQIKYNCIRHSTIPTCLTRNKPERGEPNPIPHPSQAQAGPRSQNPRPSETGQQSTRGGSIQSCCPERE</sequence>
<organism evidence="3 4">
    <name type="scientific">Puccinia graminis f. sp. tritici</name>
    <dbReference type="NCBI Taxonomy" id="56615"/>
    <lineage>
        <taxon>Eukaryota</taxon>
        <taxon>Fungi</taxon>
        <taxon>Dikarya</taxon>
        <taxon>Basidiomycota</taxon>
        <taxon>Pucciniomycotina</taxon>
        <taxon>Pucciniomycetes</taxon>
        <taxon>Pucciniales</taxon>
        <taxon>Pucciniaceae</taxon>
        <taxon>Puccinia</taxon>
    </lineage>
</organism>
<protein>
    <recommendedName>
        <fullName evidence="5">Secreted protein</fullName>
    </recommendedName>
</protein>
<gene>
    <name evidence="3" type="ORF">PGT21_000514</name>
</gene>
<keyword evidence="2" id="KW-0732">Signal</keyword>
<feature type="region of interest" description="Disordered" evidence="1">
    <location>
        <begin position="21"/>
        <end position="44"/>
    </location>
</feature>
<name>A0A5B0MI27_PUCGR</name>